<keyword evidence="7" id="KW-0464">Manganese</keyword>
<comment type="cofactor">
    <cofactor evidence="2">
        <name>Mg(2+)</name>
        <dbReference type="ChEBI" id="CHEBI:18420"/>
    </cofactor>
</comment>
<evidence type="ECO:0000313" key="9">
    <source>
        <dbReference type="EMBL" id="TCV99982.1"/>
    </source>
</evidence>
<evidence type="ECO:0000256" key="6">
    <source>
        <dbReference type="ARBA" id="ARBA00022842"/>
    </source>
</evidence>
<evidence type="ECO:0000256" key="3">
    <source>
        <dbReference type="ARBA" id="ARBA00006506"/>
    </source>
</evidence>
<reference evidence="9 10" key="1">
    <citation type="submission" date="2019-03" db="EMBL/GenBank/DDBJ databases">
        <title>Genomic Encyclopedia of Type Strains, Phase IV (KMG-IV): sequencing the most valuable type-strain genomes for metagenomic binning, comparative biology and taxonomic classification.</title>
        <authorList>
            <person name="Goeker M."/>
        </authorList>
    </citation>
    <scope>NUCLEOTIDE SEQUENCE [LARGE SCALE GENOMIC DNA]</scope>
    <source>
        <strain evidence="9 10">DSM 19580</strain>
    </source>
</reference>
<protein>
    <submittedName>
        <fullName evidence="9">8-oxo-dGTP pyrophosphatase MutT (NUDIX family)</fullName>
    </submittedName>
</protein>
<comment type="caution">
    <text evidence="9">The sequence shown here is derived from an EMBL/GenBank/DDBJ whole genome shotgun (WGS) entry which is preliminary data.</text>
</comment>
<evidence type="ECO:0000256" key="5">
    <source>
        <dbReference type="ARBA" id="ARBA00022801"/>
    </source>
</evidence>
<dbReference type="GO" id="GO:0010945">
    <property type="term" value="F:coenzyme A diphosphatase activity"/>
    <property type="evidence" value="ECO:0007669"/>
    <property type="project" value="InterPro"/>
</dbReference>
<proteinExistence type="inferred from homology"/>
<organism evidence="9 10">
    <name type="scientific">Biostraticola tofi</name>
    <dbReference type="NCBI Taxonomy" id="466109"/>
    <lineage>
        <taxon>Bacteria</taxon>
        <taxon>Pseudomonadati</taxon>
        <taxon>Pseudomonadota</taxon>
        <taxon>Gammaproteobacteria</taxon>
        <taxon>Enterobacterales</taxon>
        <taxon>Bruguierivoracaceae</taxon>
        <taxon>Biostraticola</taxon>
    </lineage>
</organism>
<name>A0A4R3Z490_9GAMM</name>
<dbReference type="PANTHER" id="PTHR12992">
    <property type="entry name" value="NUDIX HYDROLASE"/>
    <property type="match status" value="1"/>
</dbReference>
<comment type="similarity">
    <text evidence="3">Belongs to the Nudix hydrolase family. PCD1 subfamily.</text>
</comment>
<evidence type="ECO:0000259" key="8">
    <source>
        <dbReference type="PROSITE" id="PS51462"/>
    </source>
</evidence>
<dbReference type="InterPro" id="IPR000059">
    <property type="entry name" value="NUDIX_hydrolase_NudL_CS"/>
</dbReference>
<dbReference type="GO" id="GO:0000287">
    <property type="term" value="F:magnesium ion binding"/>
    <property type="evidence" value="ECO:0007669"/>
    <property type="project" value="InterPro"/>
</dbReference>
<feature type="domain" description="Nudix hydrolase" evidence="8">
    <location>
        <begin position="39"/>
        <end position="172"/>
    </location>
</feature>
<keyword evidence="5" id="KW-0378">Hydrolase</keyword>
<dbReference type="PANTHER" id="PTHR12992:SF11">
    <property type="entry name" value="MITOCHONDRIAL COENZYME A DIPHOSPHATASE NUDT8"/>
    <property type="match status" value="1"/>
</dbReference>
<dbReference type="Pfam" id="PF00293">
    <property type="entry name" value="NUDIX"/>
    <property type="match status" value="1"/>
</dbReference>
<gene>
    <name evidence="9" type="ORF">EDC52_101324</name>
</gene>
<dbReference type="RefSeq" id="WP_131863509.1">
    <property type="nucleotide sequence ID" value="NZ_SMCR01000001.1"/>
</dbReference>
<sequence>MNRTDADITLQDFITRFQLQLPGLPVRLSPQRQAASSPQRQAAVLIPIVCHPQPTLLLTERAKTLRKHAGQVAFPGGAADPGDASLIMTALREAHEEVALSPTEVTVLGTLPPVDSSSGFRVTPVVGLVAPGLQLDANRQEVDQIFEIPLHAAMQLSNYSALDIQHRSRNLRVYFSWYQQHMVWGMTAQILYRLGQQIRRSG</sequence>
<evidence type="ECO:0000256" key="7">
    <source>
        <dbReference type="ARBA" id="ARBA00023211"/>
    </source>
</evidence>
<dbReference type="SUPFAM" id="SSF55811">
    <property type="entry name" value="Nudix"/>
    <property type="match status" value="1"/>
</dbReference>
<comment type="cofactor">
    <cofactor evidence="1">
        <name>Mn(2+)</name>
        <dbReference type="ChEBI" id="CHEBI:29035"/>
    </cofactor>
</comment>
<dbReference type="EMBL" id="SMCR01000001">
    <property type="protein sequence ID" value="TCV99982.1"/>
    <property type="molecule type" value="Genomic_DNA"/>
</dbReference>
<evidence type="ECO:0000256" key="1">
    <source>
        <dbReference type="ARBA" id="ARBA00001936"/>
    </source>
</evidence>
<accession>A0A4R3Z490</accession>
<evidence type="ECO:0000256" key="2">
    <source>
        <dbReference type="ARBA" id="ARBA00001946"/>
    </source>
</evidence>
<evidence type="ECO:0000256" key="4">
    <source>
        <dbReference type="ARBA" id="ARBA00022723"/>
    </source>
</evidence>
<dbReference type="Gene3D" id="3.90.79.10">
    <property type="entry name" value="Nucleoside Triphosphate Pyrophosphohydrolase"/>
    <property type="match status" value="1"/>
</dbReference>
<keyword evidence="4" id="KW-0479">Metal-binding</keyword>
<keyword evidence="6" id="KW-0460">Magnesium</keyword>
<dbReference type="CDD" id="cd03426">
    <property type="entry name" value="NUDIX_CoAse_Nudt7"/>
    <property type="match status" value="1"/>
</dbReference>
<dbReference type="PROSITE" id="PS51462">
    <property type="entry name" value="NUDIX"/>
    <property type="match status" value="1"/>
</dbReference>
<evidence type="ECO:0000313" key="10">
    <source>
        <dbReference type="Proteomes" id="UP000295719"/>
    </source>
</evidence>
<dbReference type="OrthoDB" id="9802805at2"/>
<dbReference type="GO" id="GO:0030145">
    <property type="term" value="F:manganese ion binding"/>
    <property type="evidence" value="ECO:0007669"/>
    <property type="project" value="InterPro"/>
</dbReference>
<dbReference type="InterPro" id="IPR000086">
    <property type="entry name" value="NUDIX_hydrolase_dom"/>
</dbReference>
<dbReference type="GO" id="GO:0009132">
    <property type="term" value="P:nucleoside diphosphate metabolic process"/>
    <property type="evidence" value="ECO:0007669"/>
    <property type="project" value="InterPro"/>
</dbReference>
<dbReference type="Proteomes" id="UP000295719">
    <property type="component" value="Unassembled WGS sequence"/>
</dbReference>
<dbReference type="NCBIfam" id="NF007980">
    <property type="entry name" value="PRK10707.1"/>
    <property type="match status" value="1"/>
</dbReference>
<dbReference type="AlphaFoldDB" id="A0A4R3Z490"/>
<keyword evidence="10" id="KW-1185">Reference proteome</keyword>
<dbReference type="PROSITE" id="PS01293">
    <property type="entry name" value="NUDIX_COA"/>
    <property type="match status" value="1"/>
</dbReference>
<dbReference type="InterPro" id="IPR045121">
    <property type="entry name" value="CoAse"/>
</dbReference>
<dbReference type="InterPro" id="IPR015797">
    <property type="entry name" value="NUDIX_hydrolase-like_dom_sf"/>
</dbReference>